<comment type="caution">
    <text evidence="5">The sequence shown here is derived from an EMBL/GenBank/DDBJ whole genome shotgun (WGS) entry which is preliminary data.</text>
</comment>
<feature type="chain" id="PRO_5046026519" evidence="4">
    <location>
        <begin position="21"/>
        <end position="988"/>
    </location>
</feature>
<dbReference type="Pfam" id="PF03022">
    <property type="entry name" value="MRJP"/>
    <property type="match status" value="1"/>
</dbReference>
<accession>A0ABR0JR75</accession>
<sequence>MSRSLLFLLTAAVLVLTVVASDYFERLSLTPLPLGSLLASFDFRSNETLKDYEAQNFRYFPRSLGQALGHANTKELHLRFTSGRWDPDTWGARPWDGTKEGGTGVELWAWIEAISEEEAFEKWTTLTQSLSGLFCASLNFIDSTRTTRPVLSFDSLGTSREPTADLHLLHGVLPGEVVCTENLTPFLKLLPCKGKAGISSLLDGHKVFDASWQSMSIDVRPKCNAGVAECQVEISQTIDVVLDIERSKRPRDNPIPRPVPAEQLVCDESKPYHSQDTCYPKDMTDEMAWSLRDIFGRPVAGACPLAGTDANPVCLNVPHERMVMITQDAQEFKSEAGPLEHRCYQLTPSADFDMALTQQSITRKSEVGHELLRAERTITGHGAARGGMRTIFTNPSVTESVDFVYFESLPWFMRPFMHTLKAQITHGQSVHDEKIIKDMYYRPAIDRKRGTQLEVVMSVPAASTVMLTYDFEKAILRYTEYPPDANRGFNVAPAVIRVLNEVDAEGSPKDVYIRTTSLLLPLPTPDFSMPYNVIILTSTVMALAFGSIYNLMVRRFVGVDEVGLAYAQKASLLQDNTIATDGLVTNTSRFNTFLRVDNGTYGPAIEEVHYFYNYWPIGIAVSSTSRIFICYTRGEYDYTVSEVVNMTAEAPYPSAGLNLPVDALNTTFNGISFGSANSTGLISVQALYITPATSSRPETLWLLDTGRPTVQTSTGSYSMPYAQPGGPKVVGVNLSNNTVYATYTFPSTVHYPDSYMNDIRFDLRAGRNVAYIVDSSNEGRNGFIMLNLTDGSSWRRLTQHPSVLRVYNNLPSYQGHPFYYRNPGMPIGHQQEGLDGIQLTPDGNYIYYSPLDSQNLYRVPTANLLALDSDPLAEQAASNNVSWLGQRGGEANGFEGDTNGLIYMLMPTHNAIYYYDPADLQVHGFVRDPRILWPDSASIGADGYFYMNINQLPYQDEWNNGIDLRQKPGAILRAKLNNNGTKINTLGD</sequence>
<dbReference type="PANTHER" id="PTHR12959:SF11">
    <property type="entry name" value="GPI TRANSAMIDASE COMPONENT PIG-T"/>
    <property type="match status" value="1"/>
</dbReference>
<dbReference type="Pfam" id="PF04113">
    <property type="entry name" value="Gpi16"/>
    <property type="match status" value="1"/>
</dbReference>
<evidence type="ECO:0000256" key="3">
    <source>
        <dbReference type="ARBA" id="ARBA00022525"/>
    </source>
</evidence>
<dbReference type="EMBL" id="JAVRRF010000001">
    <property type="protein sequence ID" value="KAK5068493.1"/>
    <property type="molecule type" value="Genomic_DNA"/>
</dbReference>
<evidence type="ECO:0000313" key="6">
    <source>
        <dbReference type="Proteomes" id="UP001345691"/>
    </source>
</evidence>
<keyword evidence="6" id="KW-1185">Reference proteome</keyword>
<gene>
    <name evidence="5" type="primary">GPI16</name>
    <name evidence="5" type="ORF">LTR69_000613</name>
</gene>
<name>A0ABR0JR75_9EURO</name>
<keyword evidence="4" id="KW-0732">Signal</keyword>
<reference evidence="5 6" key="1">
    <citation type="submission" date="2023-08" db="EMBL/GenBank/DDBJ databases">
        <title>Black Yeasts Isolated from many extreme environments.</title>
        <authorList>
            <person name="Coleine C."/>
            <person name="Stajich J.E."/>
            <person name="Selbmann L."/>
        </authorList>
    </citation>
    <scope>NUCLEOTIDE SEQUENCE [LARGE SCALE GENOMIC DNA]</scope>
    <source>
        <strain evidence="5 6">CCFEE 6328</strain>
    </source>
</reference>
<dbReference type="SUPFAM" id="SSF101898">
    <property type="entry name" value="NHL repeat"/>
    <property type="match status" value="1"/>
</dbReference>
<organism evidence="5 6">
    <name type="scientific">Exophiala sideris</name>
    <dbReference type="NCBI Taxonomy" id="1016849"/>
    <lineage>
        <taxon>Eukaryota</taxon>
        <taxon>Fungi</taxon>
        <taxon>Dikarya</taxon>
        <taxon>Ascomycota</taxon>
        <taxon>Pezizomycotina</taxon>
        <taxon>Eurotiomycetes</taxon>
        <taxon>Chaetothyriomycetidae</taxon>
        <taxon>Chaetothyriales</taxon>
        <taxon>Herpotrichiellaceae</taxon>
        <taxon>Exophiala</taxon>
    </lineage>
</organism>
<dbReference type="InterPro" id="IPR017996">
    <property type="entry name" value="MRJP/yellow-related"/>
</dbReference>
<dbReference type="InterPro" id="IPR011042">
    <property type="entry name" value="6-blade_b-propeller_TolB-like"/>
</dbReference>
<dbReference type="Proteomes" id="UP001345691">
    <property type="component" value="Unassembled WGS sequence"/>
</dbReference>
<protein>
    <submittedName>
        <fullName evidence="5">Subunit of the glycosylphosphatidylinositol transamidase complex-like protein</fullName>
    </submittedName>
</protein>
<keyword evidence="3" id="KW-0964">Secreted</keyword>
<dbReference type="Gene3D" id="2.120.10.30">
    <property type="entry name" value="TolB, C-terminal domain"/>
    <property type="match status" value="1"/>
</dbReference>
<evidence type="ECO:0000256" key="2">
    <source>
        <dbReference type="ARBA" id="ARBA00009127"/>
    </source>
</evidence>
<evidence type="ECO:0000313" key="5">
    <source>
        <dbReference type="EMBL" id="KAK5068493.1"/>
    </source>
</evidence>
<dbReference type="PANTHER" id="PTHR12959">
    <property type="entry name" value="GPI TRANSAMIDASE COMPONENT PIG-T-RELATED"/>
    <property type="match status" value="1"/>
</dbReference>
<feature type="signal peptide" evidence="4">
    <location>
        <begin position="1"/>
        <end position="20"/>
    </location>
</feature>
<proteinExistence type="inferred from homology"/>
<evidence type="ECO:0000256" key="4">
    <source>
        <dbReference type="SAM" id="SignalP"/>
    </source>
</evidence>
<comment type="subcellular location">
    <subcellularLocation>
        <location evidence="1">Secreted</location>
    </subcellularLocation>
</comment>
<dbReference type="InterPro" id="IPR007245">
    <property type="entry name" value="PIG-T"/>
</dbReference>
<evidence type="ECO:0000256" key="1">
    <source>
        <dbReference type="ARBA" id="ARBA00004613"/>
    </source>
</evidence>
<comment type="similarity">
    <text evidence="2">Belongs to the major royal jelly protein family.</text>
</comment>